<evidence type="ECO:0000313" key="2">
    <source>
        <dbReference type="EMBL" id="TNN38934.1"/>
    </source>
</evidence>
<gene>
    <name evidence="2" type="ORF">EYF80_050894</name>
</gene>
<feature type="region of interest" description="Disordered" evidence="1">
    <location>
        <begin position="1"/>
        <end position="53"/>
    </location>
</feature>
<protein>
    <submittedName>
        <fullName evidence="2">Uncharacterized protein</fullName>
    </submittedName>
</protein>
<proteinExistence type="predicted"/>
<dbReference type="AlphaFoldDB" id="A0A4Z2FDT4"/>
<accession>A0A4Z2FDT4</accession>
<dbReference type="Proteomes" id="UP000314294">
    <property type="component" value="Unassembled WGS sequence"/>
</dbReference>
<reference evidence="2 3" key="1">
    <citation type="submission" date="2019-03" db="EMBL/GenBank/DDBJ databases">
        <title>First draft genome of Liparis tanakae, snailfish: a comprehensive survey of snailfish specific genes.</title>
        <authorList>
            <person name="Kim W."/>
            <person name="Song I."/>
            <person name="Jeong J.-H."/>
            <person name="Kim D."/>
            <person name="Kim S."/>
            <person name="Ryu S."/>
            <person name="Song J.Y."/>
            <person name="Lee S.K."/>
        </authorList>
    </citation>
    <scope>NUCLEOTIDE SEQUENCE [LARGE SCALE GENOMIC DNA]</scope>
    <source>
        <tissue evidence="2">Muscle</tissue>
    </source>
</reference>
<feature type="compositionally biased region" description="Basic and acidic residues" evidence="1">
    <location>
        <begin position="12"/>
        <end position="21"/>
    </location>
</feature>
<feature type="compositionally biased region" description="Acidic residues" evidence="1">
    <location>
        <begin position="1"/>
        <end position="11"/>
    </location>
</feature>
<evidence type="ECO:0000256" key="1">
    <source>
        <dbReference type="SAM" id="MobiDB-lite"/>
    </source>
</evidence>
<comment type="caution">
    <text evidence="2">The sequence shown here is derived from an EMBL/GenBank/DDBJ whole genome shotgun (WGS) entry which is preliminary data.</text>
</comment>
<name>A0A4Z2FDT4_9TELE</name>
<organism evidence="2 3">
    <name type="scientific">Liparis tanakae</name>
    <name type="common">Tanaka's snailfish</name>
    <dbReference type="NCBI Taxonomy" id="230148"/>
    <lineage>
        <taxon>Eukaryota</taxon>
        <taxon>Metazoa</taxon>
        <taxon>Chordata</taxon>
        <taxon>Craniata</taxon>
        <taxon>Vertebrata</taxon>
        <taxon>Euteleostomi</taxon>
        <taxon>Actinopterygii</taxon>
        <taxon>Neopterygii</taxon>
        <taxon>Teleostei</taxon>
        <taxon>Neoteleostei</taxon>
        <taxon>Acanthomorphata</taxon>
        <taxon>Eupercaria</taxon>
        <taxon>Perciformes</taxon>
        <taxon>Cottioidei</taxon>
        <taxon>Cottales</taxon>
        <taxon>Liparidae</taxon>
        <taxon>Liparis</taxon>
    </lineage>
</organism>
<keyword evidence="3" id="KW-1185">Reference proteome</keyword>
<dbReference type="EMBL" id="SRLO01001323">
    <property type="protein sequence ID" value="TNN38934.1"/>
    <property type="molecule type" value="Genomic_DNA"/>
</dbReference>
<sequence>MSCENDDDERDEGERREDHLRPVAVGQLAVNQQLHPSLNGPPPPSAICRSSRKRQARWTSTHTALDTEKKGVELRRRPPLFVSYVANPPSGFLMLSNYEEKEDICVKELGSCGCLRCRRTTLTASCSRSEATCSPMEGQSSCSSITDFRPSAVQSATIQPQSRRGAVVGFVSVQHRCRSQGHRVVPGSHHVGVVGLESQDPQGDVAQRCAHDGVKYKNMEEDGSATWEQEERSAVVPRPVAVLGLQAAVEAHAFSRGIHRRVGGFRDGHKRTLWRGTGD</sequence>
<evidence type="ECO:0000313" key="3">
    <source>
        <dbReference type="Proteomes" id="UP000314294"/>
    </source>
</evidence>